<reference evidence="2" key="1">
    <citation type="submission" date="2020-02" db="EMBL/GenBank/DDBJ databases">
        <authorList>
            <person name="Meier V. D."/>
        </authorList>
    </citation>
    <scope>NUCLEOTIDE SEQUENCE</scope>
    <source>
        <strain evidence="2">AVDCRST_MAG68</strain>
    </source>
</reference>
<name>A0A6J4K8J3_9BACT</name>
<evidence type="ECO:0000313" key="2">
    <source>
        <dbReference type="EMBL" id="CAA9298236.1"/>
    </source>
</evidence>
<dbReference type="AlphaFoldDB" id="A0A6J4K8J3"/>
<gene>
    <name evidence="2" type="ORF">AVDCRST_MAG68-191</name>
</gene>
<dbReference type="InterPro" id="IPR021139">
    <property type="entry name" value="NYN"/>
</dbReference>
<accession>A0A6J4K8J3</accession>
<dbReference type="GO" id="GO:0004540">
    <property type="term" value="F:RNA nuclease activity"/>
    <property type="evidence" value="ECO:0007669"/>
    <property type="project" value="InterPro"/>
</dbReference>
<protein>
    <recommendedName>
        <fullName evidence="1">NYN domain-containing protein</fullName>
    </recommendedName>
</protein>
<organism evidence="2">
    <name type="scientific">uncultured Gemmatimonadota bacterium</name>
    <dbReference type="NCBI Taxonomy" id="203437"/>
    <lineage>
        <taxon>Bacteria</taxon>
        <taxon>Pseudomonadati</taxon>
        <taxon>Gemmatimonadota</taxon>
        <taxon>environmental samples</taxon>
    </lineage>
</organism>
<evidence type="ECO:0000259" key="1">
    <source>
        <dbReference type="Pfam" id="PF01936"/>
    </source>
</evidence>
<sequence>MPKKVSFLIDGFNVYHSLDTLGKMTGASVKWLDLVRLCEGYLQAVRGAIGERVELAGVHYFSALAEHLAARKPDVVARHRTYIRALGDSGVRVQLSHFKRRDVRCPACGKSFIRYEEKETDVAIGLKLVEVLATDECDTAVLVTGDTDLIPAIAAAHRLFPERKIGVAFPFLRHNRELAEHADYSFKLDQRSLLKAQFPVRVGSGITRPPGW</sequence>
<dbReference type="Gene3D" id="3.40.50.1010">
    <property type="entry name" value="5'-nuclease"/>
    <property type="match status" value="1"/>
</dbReference>
<feature type="domain" description="NYN" evidence="1">
    <location>
        <begin position="5"/>
        <end position="186"/>
    </location>
</feature>
<dbReference type="CDD" id="cd18722">
    <property type="entry name" value="PIN_NicB-like"/>
    <property type="match status" value="1"/>
</dbReference>
<proteinExistence type="predicted"/>
<dbReference type="EMBL" id="CADCTW010000015">
    <property type="protein sequence ID" value="CAA9298236.1"/>
    <property type="molecule type" value="Genomic_DNA"/>
</dbReference>
<dbReference type="Pfam" id="PF01936">
    <property type="entry name" value="NYN"/>
    <property type="match status" value="1"/>
</dbReference>